<comment type="caution">
    <text evidence="2">The sequence shown here is derived from an EMBL/GenBank/DDBJ whole genome shotgun (WGS) entry which is preliminary data.</text>
</comment>
<proteinExistence type="predicted"/>
<name>A0A398CKW0_9BACL</name>
<keyword evidence="1" id="KW-0732">Signal</keyword>
<keyword evidence="3" id="KW-1185">Reference proteome</keyword>
<feature type="signal peptide" evidence="1">
    <location>
        <begin position="1"/>
        <end position="35"/>
    </location>
</feature>
<protein>
    <submittedName>
        <fullName evidence="2">Uncharacterized protein</fullName>
    </submittedName>
</protein>
<evidence type="ECO:0000256" key="1">
    <source>
        <dbReference type="SAM" id="SignalP"/>
    </source>
</evidence>
<accession>A0A398CKW0</accession>
<evidence type="ECO:0000313" key="3">
    <source>
        <dbReference type="Proteomes" id="UP000266340"/>
    </source>
</evidence>
<evidence type="ECO:0000313" key="2">
    <source>
        <dbReference type="EMBL" id="RIE02940.1"/>
    </source>
</evidence>
<gene>
    <name evidence="2" type="ORF">D3H35_20250</name>
</gene>
<reference evidence="2 3" key="1">
    <citation type="submission" date="2018-09" db="EMBL/GenBank/DDBJ databases">
        <title>Cohnella cavernae sp. nov., isolated from a karst cave.</title>
        <authorList>
            <person name="Zhu H."/>
        </authorList>
    </citation>
    <scope>NUCLEOTIDE SEQUENCE [LARGE SCALE GENOMIC DNA]</scope>
    <source>
        <strain evidence="2 3">K2E09-144</strain>
    </source>
</reference>
<dbReference type="Proteomes" id="UP000266340">
    <property type="component" value="Unassembled WGS sequence"/>
</dbReference>
<sequence>MIRFSALAKKATTLLLGLSLLTGMLQGLTARKAEAAGTYEDRFVYMAKIMNNGTSVSWGGDENFVSALSSYNMWPVFAQQRSNPSNFPGIWGKSSESDDIEDYPNGGGVYTTDGHFWGVIQVSRIPALKALAEGGHAKFRIKTHLNSTTDNGAYIWAYANNSYSYTEFDYDETYDSNYNSAGSAKRWEAISRSTDPDKTVDSGWKSFDADDYIVIQTETHGAGTQVEDIVLSFGDFTSPSITNYTFTSDGTERENAAGQQQLFLKKNESIHLQYNFSEPVRATGLAPANIYDKHLLYTVPGGNGLPTDGQPQGMSLPKGSMTIQSNTIRPIRAHSNILRIFPIHTRPRIITIPATFLLRTAENWNPKA</sequence>
<feature type="chain" id="PRO_5017195591" evidence="1">
    <location>
        <begin position="36"/>
        <end position="368"/>
    </location>
</feature>
<organism evidence="2 3">
    <name type="scientific">Cohnella faecalis</name>
    <dbReference type="NCBI Taxonomy" id="2315694"/>
    <lineage>
        <taxon>Bacteria</taxon>
        <taxon>Bacillati</taxon>
        <taxon>Bacillota</taxon>
        <taxon>Bacilli</taxon>
        <taxon>Bacillales</taxon>
        <taxon>Paenibacillaceae</taxon>
        <taxon>Cohnella</taxon>
    </lineage>
</organism>
<dbReference type="OrthoDB" id="9900405at2"/>
<dbReference type="RefSeq" id="WP_119150967.1">
    <property type="nucleotide sequence ID" value="NZ_QXJM01000039.1"/>
</dbReference>
<dbReference type="AlphaFoldDB" id="A0A398CKW0"/>
<dbReference type="EMBL" id="QXJM01000039">
    <property type="protein sequence ID" value="RIE02940.1"/>
    <property type="molecule type" value="Genomic_DNA"/>
</dbReference>